<dbReference type="SUPFAM" id="SSF81383">
    <property type="entry name" value="F-box domain"/>
    <property type="match status" value="1"/>
</dbReference>
<organism evidence="2 3">
    <name type="scientific">Pristionchus fissidentatus</name>
    <dbReference type="NCBI Taxonomy" id="1538716"/>
    <lineage>
        <taxon>Eukaryota</taxon>
        <taxon>Metazoa</taxon>
        <taxon>Ecdysozoa</taxon>
        <taxon>Nematoda</taxon>
        <taxon>Chromadorea</taxon>
        <taxon>Rhabditida</taxon>
        <taxon>Rhabditina</taxon>
        <taxon>Diplogasteromorpha</taxon>
        <taxon>Diplogasteroidea</taxon>
        <taxon>Neodiplogasteridae</taxon>
        <taxon>Pristionchus</taxon>
    </lineage>
</organism>
<keyword evidence="3" id="KW-1185">Reference proteome</keyword>
<gene>
    <name evidence="2" type="ORF">PFISCL1PPCAC_26592</name>
</gene>
<proteinExistence type="predicted"/>
<name>A0AAV5WXD3_9BILA</name>
<dbReference type="AlphaFoldDB" id="A0AAV5WXD3"/>
<dbReference type="InterPro" id="IPR001810">
    <property type="entry name" value="F-box_dom"/>
</dbReference>
<dbReference type="Pfam" id="PF00646">
    <property type="entry name" value="F-box"/>
    <property type="match status" value="1"/>
</dbReference>
<sequence>MTTLPNELLVHILKNVSTNDLNRTRLVDRRLARAATSVRNTRTKPRYTLTVFCDADTDETRVRLQRRWRSGAETEALASFDLDTFHLIDVDVIELEGLRGGSEDALKFILNAIENTGAFSTVSELRLTKMSIPDSCTTNLLTFFKVIVPQCSHVFVRDSLLPVAIPADTVGISNRLRTFKWTDSVATNGEAEMNEEIIQLISTKLGVEVTTVELMDAPTTSVVALFQQWMTMTKPSLFSLNILGRNQEWQSNLLAECVRLGHTHFMGEFEYPGAGCAHVKIIAGRDACMILPVLDVPAKTPNMPHVQARWFRDR</sequence>
<feature type="domain" description="F-box" evidence="1">
    <location>
        <begin position="1"/>
        <end position="46"/>
    </location>
</feature>
<dbReference type="CDD" id="cd09917">
    <property type="entry name" value="F-box_SF"/>
    <property type="match status" value="1"/>
</dbReference>
<comment type="caution">
    <text evidence="2">The sequence shown here is derived from an EMBL/GenBank/DDBJ whole genome shotgun (WGS) entry which is preliminary data.</text>
</comment>
<dbReference type="InterPro" id="IPR036047">
    <property type="entry name" value="F-box-like_dom_sf"/>
</dbReference>
<dbReference type="Proteomes" id="UP001432322">
    <property type="component" value="Unassembled WGS sequence"/>
</dbReference>
<evidence type="ECO:0000313" key="3">
    <source>
        <dbReference type="Proteomes" id="UP001432322"/>
    </source>
</evidence>
<evidence type="ECO:0000313" key="2">
    <source>
        <dbReference type="EMBL" id="GMT35295.1"/>
    </source>
</evidence>
<reference evidence="2" key="1">
    <citation type="submission" date="2023-10" db="EMBL/GenBank/DDBJ databases">
        <title>Genome assembly of Pristionchus species.</title>
        <authorList>
            <person name="Yoshida K."/>
            <person name="Sommer R.J."/>
        </authorList>
    </citation>
    <scope>NUCLEOTIDE SEQUENCE</scope>
    <source>
        <strain evidence="2">RS5133</strain>
    </source>
</reference>
<protein>
    <recommendedName>
        <fullName evidence="1">F-box domain-containing protein</fullName>
    </recommendedName>
</protein>
<accession>A0AAV5WXD3</accession>
<evidence type="ECO:0000259" key="1">
    <source>
        <dbReference type="PROSITE" id="PS50181"/>
    </source>
</evidence>
<dbReference type="EMBL" id="BTSY01000007">
    <property type="protein sequence ID" value="GMT35295.1"/>
    <property type="molecule type" value="Genomic_DNA"/>
</dbReference>
<dbReference type="PROSITE" id="PS50181">
    <property type="entry name" value="FBOX"/>
    <property type="match status" value="1"/>
</dbReference>